<dbReference type="Pfam" id="PF13560">
    <property type="entry name" value="HTH_31"/>
    <property type="match status" value="1"/>
</dbReference>
<evidence type="ECO:0000313" key="3">
    <source>
        <dbReference type="EMBL" id="CAG6393831.1"/>
    </source>
</evidence>
<accession>A0A9W4E6B3</accession>
<evidence type="ECO:0000256" key="1">
    <source>
        <dbReference type="SAM" id="MobiDB-lite"/>
    </source>
</evidence>
<feature type="domain" description="HTH cro/C1-type" evidence="2">
    <location>
        <begin position="30"/>
        <end position="83"/>
    </location>
</feature>
<name>A0A9W4E6B3_9ACTN</name>
<evidence type="ECO:0000259" key="2">
    <source>
        <dbReference type="PROSITE" id="PS50943"/>
    </source>
</evidence>
<dbReference type="Pfam" id="PF19054">
    <property type="entry name" value="DUF5753"/>
    <property type="match status" value="1"/>
</dbReference>
<dbReference type="SMART" id="SM00530">
    <property type="entry name" value="HTH_XRE"/>
    <property type="match status" value="1"/>
</dbReference>
<evidence type="ECO:0000313" key="4">
    <source>
        <dbReference type="Proteomes" id="UP001152519"/>
    </source>
</evidence>
<dbReference type="SUPFAM" id="SSF47413">
    <property type="entry name" value="lambda repressor-like DNA-binding domains"/>
    <property type="match status" value="1"/>
</dbReference>
<reference evidence="3" key="1">
    <citation type="submission" date="2021-05" db="EMBL/GenBank/DDBJ databases">
        <authorList>
            <person name="Arsene-Ploetze F."/>
        </authorList>
    </citation>
    <scope>NUCLEOTIDE SEQUENCE</scope>
    <source>
        <strain evidence="3">DSM 42138</strain>
    </source>
</reference>
<dbReference type="EMBL" id="CAJSLV010000051">
    <property type="protein sequence ID" value="CAG6393831.1"/>
    <property type="molecule type" value="Genomic_DNA"/>
</dbReference>
<sequence length="294" mass="31948">MADRKPASSSAASKKLDPAQSPRAMYGAELRFQRERAGLSQAGLGELLFVGNSLIAKMESGERRIQPDMAEQLDRVLDAGGFFVRNLAAGRATPYPEHFAGVVELEADATDIRQWEPLLVPGLLQTEAYALAVIRAYDPVLDDELVQERLTARLIRARIFDSADRPLYWAIVNEAAIRCPVGGPKAMAEQLRYVAAMIRRSRIIFQVLPFSAGAHAGMEGPLRLMDFKNDTPMAYLSSVGNGTLVDNPADVRRHELAYDLLGAAALSPDASLTLIEAVAEEYEHGSQPSGGDVA</sequence>
<dbReference type="PROSITE" id="PS50943">
    <property type="entry name" value="HTH_CROC1"/>
    <property type="match status" value="1"/>
</dbReference>
<feature type="region of interest" description="Disordered" evidence="1">
    <location>
        <begin position="1"/>
        <end position="21"/>
    </location>
</feature>
<dbReference type="CDD" id="cd00093">
    <property type="entry name" value="HTH_XRE"/>
    <property type="match status" value="1"/>
</dbReference>
<dbReference type="GO" id="GO:0003677">
    <property type="term" value="F:DNA binding"/>
    <property type="evidence" value="ECO:0007669"/>
    <property type="project" value="InterPro"/>
</dbReference>
<keyword evidence="4" id="KW-1185">Reference proteome</keyword>
<dbReference type="Gene3D" id="1.10.260.40">
    <property type="entry name" value="lambda repressor-like DNA-binding domains"/>
    <property type="match status" value="1"/>
</dbReference>
<gene>
    <name evidence="3" type="ORF">SCOCK_220085</name>
</gene>
<dbReference type="InterPro" id="IPR001387">
    <property type="entry name" value="Cro/C1-type_HTH"/>
</dbReference>
<comment type="caution">
    <text evidence="3">The sequence shown here is derived from an EMBL/GenBank/DDBJ whole genome shotgun (WGS) entry which is preliminary data.</text>
</comment>
<dbReference type="Proteomes" id="UP001152519">
    <property type="component" value="Unassembled WGS sequence"/>
</dbReference>
<proteinExistence type="predicted"/>
<organism evidence="3 4">
    <name type="scientific">Actinacidiphila cocklensis</name>
    <dbReference type="NCBI Taxonomy" id="887465"/>
    <lineage>
        <taxon>Bacteria</taxon>
        <taxon>Bacillati</taxon>
        <taxon>Actinomycetota</taxon>
        <taxon>Actinomycetes</taxon>
        <taxon>Kitasatosporales</taxon>
        <taxon>Streptomycetaceae</taxon>
        <taxon>Actinacidiphila</taxon>
    </lineage>
</organism>
<dbReference type="RefSeq" id="WP_251489779.1">
    <property type="nucleotide sequence ID" value="NZ_CAJSLV010000051.1"/>
</dbReference>
<dbReference type="InterPro" id="IPR043917">
    <property type="entry name" value="DUF5753"/>
</dbReference>
<dbReference type="InterPro" id="IPR010982">
    <property type="entry name" value="Lambda_DNA-bd_dom_sf"/>
</dbReference>
<dbReference type="AlphaFoldDB" id="A0A9W4E6B3"/>
<protein>
    <submittedName>
        <fullName evidence="3">Helix-turn-helix</fullName>
    </submittedName>
</protein>